<dbReference type="EMBL" id="JAPFFF010000003">
    <property type="protein sequence ID" value="KAK8893722.1"/>
    <property type="molecule type" value="Genomic_DNA"/>
</dbReference>
<organism evidence="1 2">
    <name type="scientific">Tritrichomonas musculus</name>
    <dbReference type="NCBI Taxonomy" id="1915356"/>
    <lineage>
        <taxon>Eukaryota</taxon>
        <taxon>Metamonada</taxon>
        <taxon>Parabasalia</taxon>
        <taxon>Tritrichomonadida</taxon>
        <taxon>Tritrichomonadidae</taxon>
        <taxon>Tritrichomonas</taxon>
    </lineage>
</organism>
<keyword evidence="2" id="KW-1185">Reference proteome</keyword>
<evidence type="ECO:0000313" key="2">
    <source>
        <dbReference type="Proteomes" id="UP001470230"/>
    </source>
</evidence>
<protein>
    <submittedName>
        <fullName evidence="1">Uncharacterized protein</fullName>
    </submittedName>
</protein>
<gene>
    <name evidence="1" type="ORF">M9Y10_022150</name>
</gene>
<dbReference type="Proteomes" id="UP001470230">
    <property type="component" value="Unassembled WGS sequence"/>
</dbReference>
<reference evidence="1 2" key="1">
    <citation type="submission" date="2024-04" db="EMBL/GenBank/DDBJ databases">
        <title>Tritrichomonas musculus Genome.</title>
        <authorList>
            <person name="Alves-Ferreira E."/>
            <person name="Grigg M."/>
            <person name="Lorenzi H."/>
            <person name="Galac M."/>
        </authorList>
    </citation>
    <scope>NUCLEOTIDE SEQUENCE [LARGE SCALE GENOMIC DNA]</scope>
    <source>
        <strain evidence="1 2">EAF2021</strain>
    </source>
</reference>
<accession>A0ABR2KRG9</accession>
<name>A0ABR2KRG9_9EUKA</name>
<sequence length="84" mass="9783">MSMFIKIHVKIIECEILFSLNAINSQYELKTYESIDLKIFDIEKKINGNEDQASSDDDEVEEIKSKIEDEEELNLNNVTLDNLE</sequence>
<evidence type="ECO:0000313" key="1">
    <source>
        <dbReference type="EMBL" id="KAK8893722.1"/>
    </source>
</evidence>
<proteinExistence type="predicted"/>
<comment type="caution">
    <text evidence="1">The sequence shown here is derived from an EMBL/GenBank/DDBJ whole genome shotgun (WGS) entry which is preliminary data.</text>
</comment>